<feature type="binding site" evidence="9">
    <location>
        <begin position="188"/>
        <end position="189"/>
    </location>
    <ligand>
        <name>2-[(2R,5Z)-2-carboxy-4-methylthiazol-5(2H)-ylidene]ethyl phosphate</name>
        <dbReference type="ChEBI" id="CHEBI:62899"/>
    </ligand>
</feature>
<comment type="catalytic activity">
    <reaction evidence="6 9 10">
        <text>4-methyl-5-(2-phosphooxyethyl)-thiazole + 4-amino-2-methyl-5-(diphosphooxymethyl)pyrimidine + H(+) = thiamine phosphate + diphosphate</text>
        <dbReference type="Rhea" id="RHEA:22328"/>
        <dbReference type="ChEBI" id="CHEBI:15378"/>
        <dbReference type="ChEBI" id="CHEBI:33019"/>
        <dbReference type="ChEBI" id="CHEBI:37575"/>
        <dbReference type="ChEBI" id="CHEBI:57841"/>
        <dbReference type="ChEBI" id="CHEBI:58296"/>
        <dbReference type="EC" id="2.5.1.3"/>
    </reaction>
</comment>
<evidence type="ECO:0000256" key="6">
    <source>
        <dbReference type="ARBA" id="ARBA00047334"/>
    </source>
</evidence>
<comment type="catalytic activity">
    <reaction evidence="8 9 10">
        <text>2-[(2R,5Z)-2-carboxy-4-methylthiazol-5(2H)-ylidene]ethyl phosphate + 4-amino-2-methyl-5-(diphosphooxymethyl)pyrimidine + 2 H(+) = thiamine phosphate + CO2 + diphosphate</text>
        <dbReference type="Rhea" id="RHEA:47844"/>
        <dbReference type="ChEBI" id="CHEBI:15378"/>
        <dbReference type="ChEBI" id="CHEBI:16526"/>
        <dbReference type="ChEBI" id="CHEBI:33019"/>
        <dbReference type="ChEBI" id="CHEBI:37575"/>
        <dbReference type="ChEBI" id="CHEBI:57841"/>
        <dbReference type="ChEBI" id="CHEBI:62899"/>
        <dbReference type="EC" id="2.5.1.3"/>
    </reaction>
</comment>
<feature type="binding site" evidence="9">
    <location>
        <position position="91"/>
    </location>
    <ligand>
        <name>Mg(2+)</name>
        <dbReference type="ChEBI" id="CHEBI:18420"/>
    </ligand>
</feature>
<accession>A0A264W3A6</accession>
<dbReference type="InterPro" id="IPR013785">
    <property type="entry name" value="Aldolase_TIM"/>
</dbReference>
<evidence type="ECO:0000256" key="2">
    <source>
        <dbReference type="ARBA" id="ARBA00022679"/>
    </source>
</evidence>
<evidence type="ECO:0000256" key="7">
    <source>
        <dbReference type="ARBA" id="ARBA00047851"/>
    </source>
</evidence>
<evidence type="ECO:0000256" key="1">
    <source>
        <dbReference type="ARBA" id="ARBA00005165"/>
    </source>
</evidence>
<comment type="cofactor">
    <cofactor evidence="9">
        <name>Mg(2+)</name>
        <dbReference type="ChEBI" id="CHEBI:18420"/>
    </cofactor>
    <text evidence="9">Binds 1 Mg(2+) ion per subunit.</text>
</comment>
<keyword evidence="3 9" id="KW-0479">Metal-binding</keyword>
<keyword evidence="5 9" id="KW-0784">Thiamine biosynthesis</keyword>
<feature type="binding site" evidence="9">
    <location>
        <position position="71"/>
    </location>
    <ligand>
        <name>4-amino-2-methyl-5-(diphosphooxymethyl)pyrimidine</name>
        <dbReference type="ChEBI" id="CHEBI:57841"/>
    </ligand>
</feature>
<evidence type="ECO:0000259" key="12">
    <source>
        <dbReference type="Pfam" id="PF02581"/>
    </source>
</evidence>
<dbReference type="InterPro" id="IPR022998">
    <property type="entry name" value="ThiamineP_synth_TenI"/>
</dbReference>
<keyword evidence="14" id="KW-1185">Reference proteome</keyword>
<dbReference type="GO" id="GO:0005737">
    <property type="term" value="C:cytoplasm"/>
    <property type="evidence" value="ECO:0007669"/>
    <property type="project" value="TreeGrafter"/>
</dbReference>
<dbReference type="FunFam" id="3.20.20.70:FF:000096">
    <property type="entry name" value="Thiamine-phosphate synthase"/>
    <property type="match status" value="1"/>
</dbReference>
<dbReference type="NCBIfam" id="TIGR00693">
    <property type="entry name" value="thiE"/>
    <property type="match status" value="1"/>
</dbReference>
<dbReference type="OrthoDB" id="9812206at2"/>
<dbReference type="InterPro" id="IPR034291">
    <property type="entry name" value="TMP_synthase"/>
</dbReference>
<dbReference type="Pfam" id="PF02581">
    <property type="entry name" value="TMP-TENI"/>
    <property type="match status" value="1"/>
</dbReference>
<feature type="binding site" evidence="9">
    <location>
        <begin position="136"/>
        <end position="138"/>
    </location>
    <ligand>
        <name>2-[(2R,5Z)-2-carboxy-4-methylthiazol-5(2H)-ylidene]ethyl phosphate</name>
        <dbReference type="ChEBI" id="CHEBI:62899"/>
    </ligand>
</feature>
<dbReference type="GO" id="GO:0004789">
    <property type="term" value="F:thiamine-phosphate diphosphorylase activity"/>
    <property type="evidence" value="ECO:0007669"/>
    <property type="project" value="UniProtKB-UniRule"/>
</dbReference>
<feature type="domain" description="Thiamine phosphate synthase/TenI" evidence="12">
    <location>
        <begin position="6"/>
        <end position="191"/>
    </location>
</feature>
<reference evidence="13 14" key="1">
    <citation type="submission" date="2017-07" db="EMBL/GenBank/DDBJ databases">
        <title>Tetzosporium hominis gen.nov. sp.nov.</title>
        <authorList>
            <person name="Tetz G."/>
            <person name="Tetz V."/>
        </authorList>
    </citation>
    <scope>NUCLEOTIDE SEQUENCE [LARGE SCALE GENOMIC DNA]</scope>
    <source>
        <strain evidence="13 14">VT-49</strain>
    </source>
</reference>
<evidence type="ECO:0000256" key="9">
    <source>
        <dbReference type="HAMAP-Rule" id="MF_00097"/>
    </source>
</evidence>
<proteinExistence type="inferred from homology"/>
<evidence type="ECO:0000256" key="11">
    <source>
        <dbReference type="RuleBase" id="RU004253"/>
    </source>
</evidence>
<protein>
    <recommendedName>
        <fullName evidence="9">Thiamine-phosphate synthase</fullName>
        <shortName evidence="9">TP synthase</shortName>
        <shortName evidence="9">TPS</shortName>
        <ecNumber evidence="9">2.5.1.3</ecNumber>
    </recommendedName>
    <alternativeName>
        <fullName evidence="9">Thiamine-phosphate pyrophosphorylase</fullName>
        <shortName evidence="9">TMP pyrophosphorylase</shortName>
        <shortName evidence="9">TMP-PPase</shortName>
    </alternativeName>
</protein>
<evidence type="ECO:0000256" key="8">
    <source>
        <dbReference type="ARBA" id="ARBA00047883"/>
    </source>
</evidence>
<dbReference type="AlphaFoldDB" id="A0A264W3A6"/>
<dbReference type="PANTHER" id="PTHR20857">
    <property type="entry name" value="THIAMINE-PHOSPHATE PYROPHOSPHORYLASE"/>
    <property type="match status" value="1"/>
</dbReference>
<name>A0A264W3A6_9BACL</name>
<comment type="catalytic activity">
    <reaction evidence="7 9 10">
        <text>2-(2-carboxy-4-methylthiazol-5-yl)ethyl phosphate + 4-amino-2-methyl-5-(diphosphooxymethyl)pyrimidine + 2 H(+) = thiamine phosphate + CO2 + diphosphate</text>
        <dbReference type="Rhea" id="RHEA:47848"/>
        <dbReference type="ChEBI" id="CHEBI:15378"/>
        <dbReference type="ChEBI" id="CHEBI:16526"/>
        <dbReference type="ChEBI" id="CHEBI:33019"/>
        <dbReference type="ChEBI" id="CHEBI:37575"/>
        <dbReference type="ChEBI" id="CHEBI:57841"/>
        <dbReference type="ChEBI" id="CHEBI:62890"/>
        <dbReference type="EC" id="2.5.1.3"/>
    </reaction>
</comment>
<evidence type="ECO:0000313" key="13">
    <source>
        <dbReference type="EMBL" id="OZS78076.1"/>
    </source>
</evidence>
<dbReference type="HAMAP" id="MF_00097">
    <property type="entry name" value="TMP_synthase"/>
    <property type="match status" value="1"/>
</dbReference>
<dbReference type="GO" id="GO:0000287">
    <property type="term" value="F:magnesium ion binding"/>
    <property type="evidence" value="ECO:0007669"/>
    <property type="project" value="UniProtKB-UniRule"/>
</dbReference>
<dbReference type="EC" id="2.5.1.3" evidence="9"/>
<evidence type="ECO:0000256" key="4">
    <source>
        <dbReference type="ARBA" id="ARBA00022842"/>
    </source>
</evidence>
<feature type="binding site" evidence="9">
    <location>
        <position position="72"/>
    </location>
    <ligand>
        <name>Mg(2+)</name>
        <dbReference type="ChEBI" id="CHEBI:18420"/>
    </ligand>
</feature>
<feature type="binding site" evidence="9">
    <location>
        <position position="139"/>
    </location>
    <ligand>
        <name>4-amino-2-methyl-5-(diphosphooxymethyl)pyrimidine</name>
        <dbReference type="ChEBI" id="CHEBI:57841"/>
    </ligand>
</feature>
<dbReference type="SUPFAM" id="SSF51391">
    <property type="entry name" value="Thiamin phosphate synthase"/>
    <property type="match status" value="1"/>
</dbReference>
<sequence length="213" mass="22837">MKEQSLYFIMGTADSETESVEGVLAEALALGITHFQLREKGANALTGTHLLQLASNCKTLCSNFGVPFIVNDDVALCLAVNADGLHIGQEDGSVRLAREQIGPDRLLGVSVHSLEQAKLAIEEGADYLGIGPVFVTSSKADARPPAGVRIIREVSKTYPQIPIVGIGGITEENVQVVWESGARGVAVISAISRSVNRQQTIHHLVRKEVSRWS</sequence>
<dbReference type="GO" id="GO:0009228">
    <property type="term" value="P:thiamine biosynthetic process"/>
    <property type="evidence" value="ECO:0007669"/>
    <property type="project" value="UniProtKB-KW"/>
</dbReference>
<evidence type="ECO:0000256" key="3">
    <source>
        <dbReference type="ARBA" id="ARBA00022723"/>
    </source>
</evidence>
<keyword evidence="4 9" id="KW-0460">Magnesium</keyword>
<dbReference type="InterPro" id="IPR036206">
    <property type="entry name" value="ThiamineP_synth_sf"/>
</dbReference>
<feature type="binding site" evidence="9">
    <location>
        <begin position="36"/>
        <end position="40"/>
    </location>
    <ligand>
        <name>4-amino-2-methyl-5-(diphosphooxymethyl)pyrimidine</name>
        <dbReference type="ChEBI" id="CHEBI:57841"/>
    </ligand>
</feature>
<comment type="caution">
    <text evidence="13">The sequence shown here is derived from an EMBL/GenBank/DDBJ whole genome shotgun (WGS) entry which is preliminary data.</text>
</comment>
<dbReference type="UniPathway" id="UPA00060">
    <property type="reaction ID" value="UER00141"/>
</dbReference>
<dbReference type="Gene3D" id="3.20.20.70">
    <property type="entry name" value="Aldolase class I"/>
    <property type="match status" value="1"/>
</dbReference>
<feature type="binding site" evidence="9">
    <location>
        <position position="168"/>
    </location>
    <ligand>
        <name>2-[(2R,5Z)-2-carboxy-4-methylthiazol-5(2H)-ylidene]ethyl phosphate</name>
        <dbReference type="ChEBI" id="CHEBI:62899"/>
    </ligand>
</feature>
<dbReference type="Proteomes" id="UP000217065">
    <property type="component" value="Unassembled WGS sequence"/>
</dbReference>
<dbReference type="CDD" id="cd00564">
    <property type="entry name" value="TMP_TenI"/>
    <property type="match status" value="1"/>
</dbReference>
<evidence type="ECO:0000313" key="14">
    <source>
        <dbReference type="Proteomes" id="UP000217065"/>
    </source>
</evidence>
<comment type="similarity">
    <text evidence="9 10">Belongs to the thiamine-phosphate synthase family.</text>
</comment>
<dbReference type="PANTHER" id="PTHR20857:SF15">
    <property type="entry name" value="THIAMINE-PHOSPHATE SYNTHASE"/>
    <property type="match status" value="1"/>
</dbReference>
<dbReference type="RefSeq" id="WP_094942701.1">
    <property type="nucleotide sequence ID" value="NZ_NOKQ01000204.1"/>
</dbReference>
<comment type="pathway">
    <text evidence="1 9 11">Cofactor biosynthesis; thiamine diphosphate biosynthesis; thiamine phosphate from 4-amino-2-methyl-5-diphosphomethylpyrimidine and 4-methyl-5-(2-phosphoethyl)-thiazole: step 1/1.</text>
</comment>
<evidence type="ECO:0000256" key="10">
    <source>
        <dbReference type="RuleBase" id="RU003826"/>
    </source>
</evidence>
<organism evidence="13 14">
    <name type="scientific">Tetzosporium hominis</name>
    <dbReference type="NCBI Taxonomy" id="2020506"/>
    <lineage>
        <taxon>Bacteria</taxon>
        <taxon>Bacillati</taxon>
        <taxon>Bacillota</taxon>
        <taxon>Bacilli</taxon>
        <taxon>Bacillales</taxon>
        <taxon>Caryophanaceae</taxon>
        <taxon>Tetzosporium</taxon>
    </lineage>
</organism>
<gene>
    <name evidence="9" type="primary">thiE</name>
    <name evidence="13" type="ORF">CF394_07530</name>
</gene>
<keyword evidence="2 9" id="KW-0808">Transferase</keyword>
<dbReference type="EMBL" id="NOKQ01000204">
    <property type="protein sequence ID" value="OZS78076.1"/>
    <property type="molecule type" value="Genomic_DNA"/>
</dbReference>
<evidence type="ECO:0000256" key="5">
    <source>
        <dbReference type="ARBA" id="ARBA00022977"/>
    </source>
</evidence>
<feature type="binding site" evidence="9">
    <location>
        <position position="110"/>
    </location>
    <ligand>
        <name>4-amino-2-methyl-5-(diphosphooxymethyl)pyrimidine</name>
        <dbReference type="ChEBI" id="CHEBI:57841"/>
    </ligand>
</feature>
<comment type="function">
    <text evidence="9">Condenses 4-methyl-5-(beta-hydroxyethyl)thiazole monophosphate (THZ-P) and 2-methyl-4-amino-5-hydroxymethyl pyrimidine pyrophosphate (HMP-PP) to form thiamine monophosphate (TMP).</text>
</comment>
<dbReference type="GO" id="GO:0009229">
    <property type="term" value="P:thiamine diphosphate biosynthetic process"/>
    <property type="evidence" value="ECO:0007669"/>
    <property type="project" value="UniProtKB-UniRule"/>
</dbReference>